<sequence length="91" mass="10378">MRPAEKLSITLPSEMADFIRQKVDSGLYASNSEIIREALRGMMERERRLERLDTAIARGLADAEAGRVQDIDQMRTELRDSFTNGPEHFPV</sequence>
<dbReference type="AlphaFoldDB" id="Q7NP89"/>
<organism evidence="3 4">
    <name type="scientific">Gloeobacter violaceus (strain ATCC 29082 / PCC 7421)</name>
    <dbReference type="NCBI Taxonomy" id="251221"/>
    <lineage>
        <taxon>Bacteria</taxon>
        <taxon>Bacillati</taxon>
        <taxon>Cyanobacteriota</taxon>
        <taxon>Cyanophyceae</taxon>
        <taxon>Gloeobacterales</taxon>
        <taxon>Gloeobacteraceae</taxon>
        <taxon>Gloeobacter</taxon>
    </lineage>
</organism>
<evidence type="ECO:0000256" key="1">
    <source>
        <dbReference type="ARBA" id="ARBA00008580"/>
    </source>
</evidence>
<dbReference type="NCBIfam" id="TIGR02606">
    <property type="entry name" value="antidote_CC2985"/>
    <property type="match status" value="1"/>
</dbReference>
<keyword evidence="2" id="KW-1277">Toxin-antitoxin system</keyword>
<keyword evidence="4" id="KW-1185">Reference proteome</keyword>
<dbReference type="PANTHER" id="PTHR36582">
    <property type="entry name" value="ANTITOXIN PARD"/>
    <property type="match status" value="1"/>
</dbReference>
<dbReference type="InParanoid" id="Q7NP89"/>
<dbReference type="SUPFAM" id="SSF47598">
    <property type="entry name" value="Ribbon-helix-helix"/>
    <property type="match status" value="1"/>
</dbReference>
<dbReference type="Pfam" id="PF03693">
    <property type="entry name" value="ParD_antitoxin"/>
    <property type="match status" value="1"/>
</dbReference>
<dbReference type="Proteomes" id="UP000000557">
    <property type="component" value="Chromosome"/>
</dbReference>
<dbReference type="InterPro" id="IPR022789">
    <property type="entry name" value="ParD"/>
</dbReference>
<dbReference type="Gene3D" id="6.10.10.120">
    <property type="entry name" value="Antitoxin ParD1-like"/>
    <property type="match status" value="1"/>
</dbReference>
<dbReference type="EMBL" id="BA000045">
    <property type="protein sequence ID" value="BAC88109.1"/>
    <property type="molecule type" value="Genomic_DNA"/>
</dbReference>
<comment type="similarity">
    <text evidence="1">Belongs to the ParD antitoxin family.</text>
</comment>
<dbReference type="EnsemblBacteria" id="BAC88109">
    <property type="protein sequence ID" value="BAC88109"/>
    <property type="gene ID" value="BAC88109"/>
</dbReference>
<evidence type="ECO:0000313" key="4">
    <source>
        <dbReference type="Proteomes" id="UP000000557"/>
    </source>
</evidence>
<dbReference type="PATRIC" id="fig|251221.4.peg.167"/>
<name>Q7NP89_GLOVI</name>
<accession>Q7NP89</accession>
<dbReference type="InterPro" id="IPR038296">
    <property type="entry name" value="ParD_sf"/>
</dbReference>
<proteinExistence type="inferred from homology"/>
<dbReference type="HOGENOM" id="CLU_144805_6_0_3"/>
<reference evidence="3 4" key="1">
    <citation type="journal article" date="2003" name="DNA Res.">
        <title>Complete genome structure of Gloeobacter violaceus PCC 7421, a cyanobacterium that lacks thylakoids.</title>
        <authorList>
            <person name="Nakamura Y."/>
            <person name="Kaneko T."/>
            <person name="Sato S."/>
            <person name="Mimuro M."/>
            <person name="Miyashita H."/>
            <person name="Tsuchiya T."/>
            <person name="Sasamoto S."/>
            <person name="Watanabe A."/>
            <person name="Kawashima K."/>
            <person name="Kishida Y."/>
            <person name="Kiyokawa C."/>
            <person name="Kohara M."/>
            <person name="Matsumoto M."/>
            <person name="Matsuno A."/>
            <person name="Nakazaki N."/>
            <person name="Shimpo S."/>
            <person name="Takeuchi C."/>
            <person name="Yamada M."/>
            <person name="Tabata S."/>
        </authorList>
    </citation>
    <scope>NUCLEOTIDE SEQUENCE [LARGE SCALE GENOMIC DNA]</scope>
    <source>
        <strain evidence="4">ATCC 29082 / PCC 7421</strain>
    </source>
</reference>
<reference evidence="3 4" key="2">
    <citation type="journal article" date="2003" name="DNA Res.">
        <title>Complete genome structure of Gloeobacter violaceus PCC 7421, a cyanobacterium that lacks thylakoids (supplement).</title>
        <authorList>
            <person name="Nakamura Y."/>
            <person name="Kaneko T."/>
            <person name="Sato S."/>
            <person name="Mimuro M."/>
            <person name="Miyashita H."/>
            <person name="Tsuchiya T."/>
            <person name="Sasamoto S."/>
            <person name="Watanabe A."/>
            <person name="Kawashima K."/>
            <person name="Kishida Y."/>
            <person name="Kiyokawa C."/>
            <person name="Kohara M."/>
            <person name="Matsumoto M."/>
            <person name="Matsuno A."/>
            <person name="Nakazaki N."/>
            <person name="Shimpo S."/>
            <person name="Takeuchi C."/>
            <person name="Yamada M."/>
            <person name="Tabata S."/>
        </authorList>
    </citation>
    <scope>NUCLEOTIDE SEQUENCE [LARGE SCALE GENOMIC DNA]</scope>
    <source>
        <strain evidence="4">ATCC 29082 / PCC 7421</strain>
    </source>
</reference>
<protein>
    <submittedName>
        <fullName evidence="3">Gsl0168 protein</fullName>
    </submittedName>
</protein>
<dbReference type="PANTHER" id="PTHR36582:SF2">
    <property type="entry name" value="ANTITOXIN PARD"/>
    <property type="match status" value="1"/>
</dbReference>
<dbReference type="GO" id="GO:0006355">
    <property type="term" value="P:regulation of DNA-templated transcription"/>
    <property type="evidence" value="ECO:0007669"/>
    <property type="project" value="InterPro"/>
</dbReference>
<dbReference type="CDD" id="cd22231">
    <property type="entry name" value="RHH_NikR_HicB-like"/>
    <property type="match status" value="1"/>
</dbReference>
<dbReference type="OrthoDB" id="517705at2"/>
<dbReference type="InterPro" id="IPR010985">
    <property type="entry name" value="Ribbon_hlx_hlx"/>
</dbReference>
<dbReference type="eggNOG" id="COG3609">
    <property type="taxonomic scope" value="Bacteria"/>
</dbReference>
<gene>
    <name evidence="3" type="ordered locus">gsl0168</name>
</gene>
<evidence type="ECO:0000256" key="2">
    <source>
        <dbReference type="ARBA" id="ARBA00022649"/>
    </source>
</evidence>
<dbReference type="STRING" id="251221.gene:10757637"/>
<dbReference type="KEGG" id="gvi:gsl0168"/>
<evidence type="ECO:0000313" key="3">
    <source>
        <dbReference type="EMBL" id="BAC88109.1"/>
    </source>
</evidence>